<evidence type="ECO:0000313" key="7">
    <source>
        <dbReference type="EMBL" id="TSJ62505.1"/>
    </source>
</evidence>
<comment type="caution">
    <text evidence="7">The sequence shown here is derived from an EMBL/GenBank/DDBJ whole genome shotgun (WGS) entry which is preliminary data.</text>
</comment>
<evidence type="ECO:0000256" key="2">
    <source>
        <dbReference type="ARBA" id="ARBA00022475"/>
    </source>
</evidence>
<keyword evidence="3 6" id="KW-0812">Transmembrane</keyword>
<proteinExistence type="predicted"/>
<dbReference type="EMBL" id="VMHE01000019">
    <property type="protein sequence ID" value="TSJ62505.1"/>
    <property type="molecule type" value="Genomic_DNA"/>
</dbReference>
<feature type="transmembrane region" description="Helical" evidence="6">
    <location>
        <begin position="12"/>
        <end position="32"/>
    </location>
</feature>
<organism evidence="7 8">
    <name type="scientific">Allobacillus salarius</name>
    <dbReference type="NCBI Taxonomy" id="1955272"/>
    <lineage>
        <taxon>Bacteria</taxon>
        <taxon>Bacillati</taxon>
        <taxon>Bacillota</taxon>
        <taxon>Bacilli</taxon>
        <taxon>Bacillales</taxon>
        <taxon>Bacillaceae</taxon>
        <taxon>Allobacillus</taxon>
    </lineage>
</organism>
<keyword evidence="8" id="KW-1185">Reference proteome</keyword>
<reference evidence="7 8" key="1">
    <citation type="submission" date="2019-07" db="EMBL/GenBank/DDBJ databases">
        <title>Allobacillus sp. nov. SKP isolated from shrimp paste of Euphausiacea.</title>
        <authorList>
            <person name="Kanchanasin P."/>
            <person name="Tanasupawat S."/>
            <person name="Shi W."/>
            <person name="Wu L."/>
            <person name="Ma J."/>
        </authorList>
    </citation>
    <scope>NUCLEOTIDE SEQUENCE [LARGE SCALE GENOMIC DNA]</scope>
    <source>
        <strain evidence="7 8">SKP4-8</strain>
    </source>
</reference>
<dbReference type="GO" id="GO:0005886">
    <property type="term" value="C:plasma membrane"/>
    <property type="evidence" value="ECO:0007669"/>
    <property type="project" value="UniProtKB-SubCell"/>
</dbReference>
<dbReference type="InterPro" id="IPR019108">
    <property type="entry name" value="Caa3_assmbl_CtaG-rel"/>
</dbReference>
<keyword evidence="4 6" id="KW-1133">Transmembrane helix</keyword>
<evidence type="ECO:0000256" key="4">
    <source>
        <dbReference type="ARBA" id="ARBA00022989"/>
    </source>
</evidence>
<evidence type="ECO:0000256" key="3">
    <source>
        <dbReference type="ARBA" id="ARBA00022692"/>
    </source>
</evidence>
<evidence type="ECO:0000256" key="6">
    <source>
        <dbReference type="SAM" id="Phobius"/>
    </source>
</evidence>
<evidence type="ECO:0000256" key="1">
    <source>
        <dbReference type="ARBA" id="ARBA00004651"/>
    </source>
</evidence>
<dbReference type="AlphaFoldDB" id="A0A556PDP6"/>
<dbReference type="OrthoDB" id="128422at2"/>
<evidence type="ECO:0008006" key="9">
    <source>
        <dbReference type="Google" id="ProtNLM"/>
    </source>
</evidence>
<accession>A0A556PDP6</accession>
<evidence type="ECO:0000313" key="8">
    <source>
        <dbReference type="Proteomes" id="UP000316425"/>
    </source>
</evidence>
<feature type="transmembrane region" description="Helical" evidence="6">
    <location>
        <begin position="107"/>
        <end position="127"/>
    </location>
</feature>
<gene>
    <name evidence="7" type="ORF">FPQ13_09940</name>
</gene>
<feature type="transmembrane region" description="Helical" evidence="6">
    <location>
        <begin position="77"/>
        <end position="95"/>
    </location>
</feature>
<feature type="transmembrane region" description="Helical" evidence="6">
    <location>
        <begin position="147"/>
        <end position="165"/>
    </location>
</feature>
<name>A0A556PDP6_9BACI</name>
<sequence>MSLEVLFAGEKMWNVPLLISLLIVSIVYVYTLKQFVKTFNKQPILFFVGLIVLYFTLGTPLAAFSHLSFSSHMLQMSVLYFIIPPLILFGIPNILYHRMLDISVFKLIRRLFLPPIVSLIIFAGLLFLYHLPTTLHIFSLNPRFHEIYLVLLFFLSLRMWWPFVLSDQSKEEKKKNDMH</sequence>
<dbReference type="Proteomes" id="UP000316425">
    <property type="component" value="Unassembled WGS sequence"/>
</dbReference>
<keyword evidence="5 6" id="KW-0472">Membrane</keyword>
<evidence type="ECO:0000256" key="5">
    <source>
        <dbReference type="ARBA" id="ARBA00023136"/>
    </source>
</evidence>
<protein>
    <recommendedName>
        <fullName evidence="9">Cytochrome c oxidase assembly protein</fullName>
    </recommendedName>
</protein>
<comment type="subcellular location">
    <subcellularLocation>
        <location evidence="1">Cell membrane</location>
        <topology evidence="1">Multi-pass membrane protein</topology>
    </subcellularLocation>
</comment>
<keyword evidence="2" id="KW-1003">Cell membrane</keyword>
<dbReference type="Pfam" id="PF09678">
    <property type="entry name" value="Caa3_CtaG"/>
    <property type="match status" value="1"/>
</dbReference>
<feature type="transmembrane region" description="Helical" evidence="6">
    <location>
        <begin position="44"/>
        <end position="65"/>
    </location>
</feature>